<proteinExistence type="predicted"/>
<feature type="compositionally biased region" description="Basic and acidic residues" evidence="1">
    <location>
        <begin position="35"/>
        <end position="47"/>
    </location>
</feature>
<name>A0AAD7S359_9TELE</name>
<keyword evidence="3" id="KW-1185">Reference proteome</keyword>
<dbReference type="EMBL" id="JAINUG010000119">
    <property type="protein sequence ID" value="KAJ8395104.1"/>
    <property type="molecule type" value="Genomic_DNA"/>
</dbReference>
<feature type="compositionally biased region" description="Polar residues" evidence="1">
    <location>
        <begin position="1"/>
        <end position="11"/>
    </location>
</feature>
<organism evidence="2 3">
    <name type="scientific">Aldrovandia affinis</name>
    <dbReference type="NCBI Taxonomy" id="143900"/>
    <lineage>
        <taxon>Eukaryota</taxon>
        <taxon>Metazoa</taxon>
        <taxon>Chordata</taxon>
        <taxon>Craniata</taxon>
        <taxon>Vertebrata</taxon>
        <taxon>Euteleostomi</taxon>
        <taxon>Actinopterygii</taxon>
        <taxon>Neopterygii</taxon>
        <taxon>Teleostei</taxon>
        <taxon>Notacanthiformes</taxon>
        <taxon>Halosauridae</taxon>
        <taxon>Aldrovandia</taxon>
    </lineage>
</organism>
<reference evidence="2" key="1">
    <citation type="journal article" date="2023" name="Science">
        <title>Genome structures resolve the early diversification of teleost fishes.</title>
        <authorList>
            <person name="Parey E."/>
            <person name="Louis A."/>
            <person name="Montfort J."/>
            <person name="Bouchez O."/>
            <person name="Roques C."/>
            <person name="Iampietro C."/>
            <person name="Lluch J."/>
            <person name="Castinel A."/>
            <person name="Donnadieu C."/>
            <person name="Desvignes T."/>
            <person name="Floi Bucao C."/>
            <person name="Jouanno E."/>
            <person name="Wen M."/>
            <person name="Mejri S."/>
            <person name="Dirks R."/>
            <person name="Jansen H."/>
            <person name="Henkel C."/>
            <person name="Chen W.J."/>
            <person name="Zahm M."/>
            <person name="Cabau C."/>
            <person name="Klopp C."/>
            <person name="Thompson A.W."/>
            <person name="Robinson-Rechavi M."/>
            <person name="Braasch I."/>
            <person name="Lecointre G."/>
            <person name="Bobe J."/>
            <person name="Postlethwait J.H."/>
            <person name="Berthelot C."/>
            <person name="Roest Crollius H."/>
            <person name="Guiguen Y."/>
        </authorList>
    </citation>
    <scope>NUCLEOTIDE SEQUENCE</scope>
    <source>
        <strain evidence="2">NC1722</strain>
    </source>
</reference>
<gene>
    <name evidence="2" type="ORF">AAFF_G00035600</name>
</gene>
<dbReference type="AlphaFoldDB" id="A0AAD7S359"/>
<dbReference type="Proteomes" id="UP001221898">
    <property type="component" value="Unassembled WGS sequence"/>
</dbReference>
<feature type="compositionally biased region" description="Polar residues" evidence="1">
    <location>
        <begin position="19"/>
        <end position="29"/>
    </location>
</feature>
<comment type="caution">
    <text evidence="2">The sequence shown here is derived from an EMBL/GenBank/DDBJ whole genome shotgun (WGS) entry which is preliminary data.</text>
</comment>
<feature type="region of interest" description="Disordered" evidence="1">
    <location>
        <begin position="1"/>
        <end position="70"/>
    </location>
</feature>
<evidence type="ECO:0000313" key="3">
    <source>
        <dbReference type="Proteomes" id="UP001221898"/>
    </source>
</evidence>
<protein>
    <submittedName>
        <fullName evidence="2">Uncharacterized protein</fullName>
    </submittedName>
</protein>
<accession>A0AAD7S359</accession>
<evidence type="ECO:0000256" key="1">
    <source>
        <dbReference type="SAM" id="MobiDB-lite"/>
    </source>
</evidence>
<evidence type="ECO:0000313" key="2">
    <source>
        <dbReference type="EMBL" id="KAJ8395104.1"/>
    </source>
</evidence>
<sequence>MVRGLSQTISGQRPRRHPPTSTRGTQTLTFAGGGHADRQGGEQERVTGSRPESFGMLAPGRQSALPKQDSIPFVSRPSVGICFSSDSHFGTGPARSGCPPTHQPPGQVWAAGSLYLFPCPTL</sequence>